<name>A0A6M0CFF2_9FLAO</name>
<dbReference type="Proteomes" id="UP000474296">
    <property type="component" value="Unassembled WGS sequence"/>
</dbReference>
<proteinExistence type="predicted"/>
<reference evidence="1 2" key="1">
    <citation type="submission" date="2020-01" db="EMBL/GenBank/DDBJ databases">
        <title>Spongiivirga citrea KCTC 32990T.</title>
        <authorList>
            <person name="Wang G."/>
        </authorList>
    </citation>
    <scope>NUCLEOTIDE SEQUENCE [LARGE SCALE GENOMIC DNA]</scope>
    <source>
        <strain evidence="1 2">KCTC 32990</strain>
    </source>
</reference>
<accession>A0A6M0CFF2</accession>
<dbReference type="SUPFAM" id="SSF54427">
    <property type="entry name" value="NTF2-like"/>
    <property type="match status" value="1"/>
</dbReference>
<keyword evidence="2" id="KW-1185">Reference proteome</keyword>
<evidence type="ECO:0000313" key="1">
    <source>
        <dbReference type="EMBL" id="NER16575.1"/>
    </source>
</evidence>
<sequence length="134" mass="15276">MNEEHPNIKILKRLDLTNLAASATVFAEDFVWHYYNPELPEIEGDYFGLSGLIDFFKILAGKTKSSFKVHPISITPMGDKLVITHVKDSMFLEDKPMEIDAIVVWCIVDSKIKEAWDIPVIHTAKMIETVNENL</sequence>
<dbReference type="Gene3D" id="3.10.450.50">
    <property type="match status" value="1"/>
</dbReference>
<dbReference type="AlphaFoldDB" id="A0A6M0CFF2"/>
<dbReference type="EMBL" id="JAABOQ010000002">
    <property type="protein sequence ID" value="NER16575.1"/>
    <property type="molecule type" value="Genomic_DNA"/>
</dbReference>
<protein>
    <submittedName>
        <fullName evidence="1">Nuclear transport factor 2 family protein</fullName>
    </submittedName>
</protein>
<dbReference type="InterPro" id="IPR032710">
    <property type="entry name" value="NTF2-like_dom_sf"/>
</dbReference>
<gene>
    <name evidence="1" type="ORF">GWK10_05100</name>
</gene>
<evidence type="ECO:0000313" key="2">
    <source>
        <dbReference type="Proteomes" id="UP000474296"/>
    </source>
</evidence>
<comment type="caution">
    <text evidence="1">The sequence shown here is derived from an EMBL/GenBank/DDBJ whole genome shotgun (WGS) entry which is preliminary data.</text>
</comment>
<organism evidence="1 2">
    <name type="scientific">Spongiivirga citrea</name>
    <dbReference type="NCBI Taxonomy" id="1481457"/>
    <lineage>
        <taxon>Bacteria</taxon>
        <taxon>Pseudomonadati</taxon>
        <taxon>Bacteroidota</taxon>
        <taxon>Flavobacteriia</taxon>
        <taxon>Flavobacteriales</taxon>
        <taxon>Flavobacteriaceae</taxon>
        <taxon>Spongiivirga</taxon>
    </lineage>
</organism>